<dbReference type="InterPro" id="IPR015919">
    <property type="entry name" value="Cadherin-like_sf"/>
</dbReference>
<evidence type="ECO:0000256" key="1">
    <source>
        <dbReference type="PROSITE-ProRule" id="PRU00043"/>
    </source>
</evidence>
<name>A0A8D8ZDY7_9HEMI</name>
<feature type="domain" description="Cadherin" evidence="2">
    <location>
        <begin position="33"/>
        <end position="147"/>
    </location>
</feature>
<evidence type="ECO:0000313" key="3">
    <source>
        <dbReference type="EMBL" id="CAG6744571.1"/>
    </source>
</evidence>
<protein>
    <submittedName>
        <fullName evidence="3">Cadherin-89D</fullName>
    </submittedName>
</protein>
<dbReference type="Pfam" id="PF00028">
    <property type="entry name" value="Cadherin"/>
    <property type="match status" value="1"/>
</dbReference>
<dbReference type="SUPFAM" id="SSF49313">
    <property type="entry name" value="Cadherin-like"/>
    <property type="match status" value="1"/>
</dbReference>
<evidence type="ECO:0000259" key="2">
    <source>
        <dbReference type="PROSITE" id="PS50268"/>
    </source>
</evidence>
<dbReference type="GO" id="GO:0005509">
    <property type="term" value="F:calcium ion binding"/>
    <property type="evidence" value="ECO:0007669"/>
    <property type="project" value="UniProtKB-UniRule"/>
</dbReference>
<dbReference type="PROSITE" id="PS50268">
    <property type="entry name" value="CADHERIN_2"/>
    <property type="match status" value="1"/>
</dbReference>
<dbReference type="CDD" id="cd11304">
    <property type="entry name" value="Cadherin_repeat"/>
    <property type="match status" value="1"/>
</dbReference>
<organism evidence="3">
    <name type="scientific">Cacopsylla melanoneura</name>
    <dbReference type="NCBI Taxonomy" id="428564"/>
    <lineage>
        <taxon>Eukaryota</taxon>
        <taxon>Metazoa</taxon>
        <taxon>Ecdysozoa</taxon>
        <taxon>Arthropoda</taxon>
        <taxon>Hexapoda</taxon>
        <taxon>Insecta</taxon>
        <taxon>Pterygota</taxon>
        <taxon>Neoptera</taxon>
        <taxon>Paraneoptera</taxon>
        <taxon>Hemiptera</taxon>
        <taxon>Sternorrhyncha</taxon>
        <taxon>Psylloidea</taxon>
        <taxon>Psyllidae</taxon>
        <taxon>Psyllinae</taxon>
        <taxon>Cacopsylla</taxon>
    </lineage>
</organism>
<keyword evidence="1" id="KW-0106">Calcium</keyword>
<reference evidence="3" key="1">
    <citation type="submission" date="2021-05" db="EMBL/GenBank/DDBJ databases">
        <authorList>
            <person name="Alioto T."/>
            <person name="Alioto T."/>
            <person name="Gomez Garrido J."/>
        </authorList>
    </citation>
    <scope>NUCLEOTIDE SEQUENCE</scope>
</reference>
<dbReference type="EMBL" id="HBUF01470239">
    <property type="protein sequence ID" value="CAG6744571.1"/>
    <property type="molecule type" value="Transcribed_RNA"/>
</dbReference>
<dbReference type="InterPro" id="IPR002126">
    <property type="entry name" value="Cadherin-like_dom"/>
</dbReference>
<dbReference type="AlphaFoldDB" id="A0A8D8ZDY7"/>
<accession>A0A8D8ZDY7</accession>
<dbReference type="Gene3D" id="2.60.40.60">
    <property type="entry name" value="Cadherins"/>
    <property type="match status" value="1"/>
</dbReference>
<dbReference type="GO" id="GO:0016020">
    <property type="term" value="C:membrane"/>
    <property type="evidence" value="ECO:0007669"/>
    <property type="project" value="InterPro"/>
</dbReference>
<sequence>MGGPSMSSTALMIVNVVDVPELTPEENPSPMFAHRYYELEVEENCAVPLELLALNVSDEHRDKLYNMKFSIAPNEHNEYFTVDHYNGSLYLVTSPDREQIEELTVTVRVDKISRRGKTLQMIYPLGPESLNNLGKRESDVNSNYIILL</sequence>
<proteinExistence type="predicted"/>
<dbReference type="PRINTS" id="PR00205">
    <property type="entry name" value="CADHERIN"/>
</dbReference>
<dbReference type="GO" id="GO:0007156">
    <property type="term" value="P:homophilic cell adhesion via plasma membrane adhesion molecules"/>
    <property type="evidence" value="ECO:0007669"/>
    <property type="project" value="InterPro"/>
</dbReference>